<evidence type="ECO:0000313" key="2">
    <source>
        <dbReference type="EMBL" id="GAA4773975.1"/>
    </source>
</evidence>
<sequence length="164" mass="17297">MSVYTTSTDTADEHWFLGTLATIRASATGTGRTLSIVEFLHPAGFATPPHVHHRADEAFYVLAGSLVGFSGDTEFRADTGGFVWLPRGVPHGYRADGDELLRTLAITMPGGMDEFVAAVSEPARERALPAAPFLPDPAEMTAVATRHDITHLGPPGAMIPGGTG</sequence>
<name>A0ABP9A581_9PSEU</name>
<dbReference type="PANTHER" id="PTHR36440">
    <property type="entry name" value="PUTATIVE (AFU_ORTHOLOGUE AFUA_8G07350)-RELATED"/>
    <property type="match status" value="1"/>
</dbReference>
<keyword evidence="3" id="KW-1185">Reference proteome</keyword>
<dbReference type="PANTHER" id="PTHR36440:SF1">
    <property type="entry name" value="PUTATIVE (AFU_ORTHOLOGUE AFUA_8G07350)-RELATED"/>
    <property type="match status" value="1"/>
</dbReference>
<organism evidence="2 3">
    <name type="scientific">Actinomycetospora chlora</name>
    <dbReference type="NCBI Taxonomy" id="663608"/>
    <lineage>
        <taxon>Bacteria</taxon>
        <taxon>Bacillati</taxon>
        <taxon>Actinomycetota</taxon>
        <taxon>Actinomycetes</taxon>
        <taxon>Pseudonocardiales</taxon>
        <taxon>Pseudonocardiaceae</taxon>
        <taxon>Actinomycetospora</taxon>
    </lineage>
</organism>
<feature type="domain" description="Cupin type-2" evidence="1">
    <location>
        <begin position="40"/>
        <end position="106"/>
    </location>
</feature>
<gene>
    <name evidence="2" type="ORF">GCM10023200_03070</name>
</gene>
<dbReference type="InterPro" id="IPR053146">
    <property type="entry name" value="QDO-like"/>
</dbReference>
<accession>A0ABP9A581</accession>
<evidence type="ECO:0000313" key="3">
    <source>
        <dbReference type="Proteomes" id="UP001500928"/>
    </source>
</evidence>
<dbReference type="Pfam" id="PF07883">
    <property type="entry name" value="Cupin_2"/>
    <property type="match status" value="1"/>
</dbReference>
<dbReference type="InterPro" id="IPR014710">
    <property type="entry name" value="RmlC-like_jellyroll"/>
</dbReference>
<evidence type="ECO:0000259" key="1">
    <source>
        <dbReference type="Pfam" id="PF07883"/>
    </source>
</evidence>
<protein>
    <submittedName>
        <fullName evidence="2">Cupin domain-containing protein</fullName>
    </submittedName>
</protein>
<dbReference type="Proteomes" id="UP001500928">
    <property type="component" value="Unassembled WGS sequence"/>
</dbReference>
<dbReference type="EMBL" id="BAABHO010000002">
    <property type="protein sequence ID" value="GAA4773975.1"/>
    <property type="molecule type" value="Genomic_DNA"/>
</dbReference>
<dbReference type="RefSeq" id="WP_345410575.1">
    <property type="nucleotide sequence ID" value="NZ_BAABHO010000002.1"/>
</dbReference>
<dbReference type="SUPFAM" id="SSF51182">
    <property type="entry name" value="RmlC-like cupins"/>
    <property type="match status" value="1"/>
</dbReference>
<dbReference type="InterPro" id="IPR013096">
    <property type="entry name" value="Cupin_2"/>
</dbReference>
<comment type="caution">
    <text evidence="2">The sequence shown here is derived from an EMBL/GenBank/DDBJ whole genome shotgun (WGS) entry which is preliminary data.</text>
</comment>
<reference evidence="3" key="1">
    <citation type="journal article" date="2019" name="Int. J. Syst. Evol. Microbiol.">
        <title>The Global Catalogue of Microorganisms (GCM) 10K type strain sequencing project: providing services to taxonomists for standard genome sequencing and annotation.</title>
        <authorList>
            <consortium name="The Broad Institute Genomics Platform"/>
            <consortium name="The Broad Institute Genome Sequencing Center for Infectious Disease"/>
            <person name="Wu L."/>
            <person name="Ma J."/>
        </authorList>
    </citation>
    <scope>NUCLEOTIDE SEQUENCE [LARGE SCALE GENOMIC DNA]</scope>
    <source>
        <strain evidence="3">JCM 17979</strain>
    </source>
</reference>
<dbReference type="Gene3D" id="2.60.120.10">
    <property type="entry name" value="Jelly Rolls"/>
    <property type="match status" value="1"/>
</dbReference>
<proteinExistence type="predicted"/>
<dbReference type="InterPro" id="IPR011051">
    <property type="entry name" value="RmlC_Cupin_sf"/>
</dbReference>